<reference evidence="2" key="1">
    <citation type="submission" date="2018-05" db="EMBL/GenBank/DDBJ databases">
        <title>Draft genome of Mucuna pruriens seed.</title>
        <authorList>
            <person name="Nnadi N.E."/>
            <person name="Vos R."/>
            <person name="Hasami M.H."/>
            <person name="Devisetty U.K."/>
            <person name="Aguiy J.C."/>
        </authorList>
    </citation>
    <scope>NUCLEOTIDE SEQUENCE [LARGE SCALE GENOMIC DNA]</scope>
    <source>
        <strain evidence="2">JCA_2017</strain>
    </source>
</reference>
<dbReference type="Gene3D" id="3.80.10.10">
    <property type="entry name" value="Ribonuclease Inhibitor"/>
    <property type="match status" value="1"/>
</dbReference>
<keyword evidence="3" id="KW-1185">Reference proteome</keyword>
<evidence type="ECO:0000313" key="2">
    <source>
        <dbReference type="EMBL" id="RDX76724.1"/>
    </source>
</evidence>
<dbReference type="InterPro" id="IPR032675">
    <property type="entry name" value="LRR_dom_sf"/>
</dbReference>
<comment type="caution">
    <text evidence="2">The sequence shown here is derived from an EMBL/GenBank/DDBJ whole genome shotgun (WGS) entry which is preliminary data.</text>
</comment>
<gene>
    <name evidence="2" type="ORF">CR513_43260</name>
</gene>
<feature type="region of interest" description="Disordered" evidence="1">
    <location>
        <begin position="1"/>
        <end position="22"/>
    </location>
</feature>
<evidence type="ECO:0000313" key="3">
    <source>
        <dbReference type="Proteomes" id="UP000257109"/>
    </source>
</evidence>
<dbReference type="AlphaFoldDB" id="A0A371FEK1"/>
<name>A0A371FEK1_MUCPR</name>
<organism evidence="2 3">
    <name type="scientific">Mucuna pruriens</name>
    <name type="common">Velvet bean</name>
    <name type="synonym">Dolichos pruriens</name>
    <dbReference type="NCBI Taxonomy" id="157652"/>
    <lineage>
        <taxon>Eukaryota</taxon>
        <taxon>Viridiplantae</taxon>
        <taxon>Streptophyta</taxon>
        <taxon>Embryophyta</taxon>
        <taxon>Tracheophyta</taxon>
        <taxon>Spermatophyta</taxon>
        <taxon>Magnoliopsida</taxon>
        <taxon>eudicotyledons</taxon>
        <taxon>Gunneridae</taxon>
        <taxon>Pentapetalae</taxon>
        <taxon>rosids</taxon>
        <taxon>fabids</taxon>
        <taxon>Fabales</taxon>
        <taxon>Fabaceae</taxon>
        <taxon>Papilionoideae</taxon>
        <taxon>50 kb inversion clade</taxon>
        <taxon>NPAAA clade</taxon>
        <taxon>indigoferoid/millettioid clade</taxon>
        <taxon>Phaseoleae</taxon>
        <taxon>Mucuna</taxon>
    </lineage>
</organism>
<sequence length="100" mass="11529">MLKKSAKTDNTEKNRETREWKEAGKDIRKWDHPLHNLKRLNLSYPQSLIKVSDLGEAINLECIILEGCIKLKQIHSSIGLVRKLTTLNLKDCTSLITIFQ</sequence>
<accession>A0A371FEK1</accession>
<dbReference type="Proteomes" id="UP000257109">
    <property type="component" value="Unassembled WGS sequence"/>
</dbReference>
<dbReference type="OrthoDB" id="1433542at2759"/>
<feature type="non-terminal residue" evidence="2">
    <location>
        <position position="1"/>
    </location>
</feature>
<evidence type="ECO:0000256" key="1">
    <source>
        <dbReference type="SAM" id="MobiDB-lite"/>
    </source>
</evidence>
<dbReference type="SUPFAM" id="SSF52047">
    <property type="entry name" value="RNI-like"/>
    <property type="match status" value="1"/>
</dbReference>
<dbReference type="EMBL" id="QJKJ01009408">
    <property type="protein sequence ID" value="RDX76724.1"/>
    <property type="molecule type" value="Genomic_DNA"/>
</dbReference>
<proteinExistence type="predicted"/>
<protein>
    <submittedName>
        <fullName evidence="2">Uncharacterized protein</fullName>
    </submittedName>
</protein>